<comment type="caution">
    <text evidence="3">The sequence shown here is derived from an EMBL/GenBank/DDBJ whole genome shotgun (WGS) entry which is preliminary data.</text>
</comment>
<evidence type="ECO:0000313" key="3">
    <source>
        <dbReference type="EMBL" id="SFK61999.1"/>
    </source>
</evidence>
<feature type="chain" id="PRO_5047354668" evidence="2">
    <location>
        <begin position="25"/>
        <end position="342"/>
    </location>
</feature>
<dbReference type="PANTHER" id="PTHR33376">
    <property type="match status" value="1"/>
</dbReference>
<name>A0A1I4B268_9HYPH</name>
<evidence type="ECO:0000256" key="1">
    <source>
        <dbReference type="ARBA" id="ARBA00022729"/>
    </source>
</evidence>
<keyword evidence="1 2" id="KW-0732">Signal</keyword>
<dbReference type="RefSeq" id="WP_093520337.1">
    <property type="nucleotide sequence ID" value="NZ_FOSK01000007.1"/>
</dbReference>
<evidence type="ECO:0000313" key="4">
    <source>
        <dbReference type="Proteomes" id="UP000199598"/>
    </source>
</evidence>
<dbReference type="PANTHER" id="PTHR33376:SF15">
    <property type="entry name" value="BLL6794 PROTEIN"/>
    <property type="match status" value="1"/>
</dbReference>
<sequence length="342" mass="36578">MNNKFKIFAAATIAALSVSASAMAQETVLRMSSWLPPAHPIVKGMMVPWAAKVKEVTEGRVSVQILDAPLGPPPAHFDLAANGIADLTYGVHGYTPGRFKLTQIAELPFLAKEATSLSVAYWRLYESTLAKANEHRGAKVLGVFTHGPGLLYTTDRAVSPLSELKGAKIRVAGSITNQLVQAMNMVAIQAPAPQSYEILSGGIADGIVFPTESIPFFKLDGLLSNGLRVEGGLYNVSFFFIANNAKFSSLSEADQKAIEAISGEAFSRLAGAAWNAADAWGLEQMQGKVTIHDATAEERAQLEEATRPMFDGVAKSYGEKGIDFEVAMDMLQKEVAAVASEK</sequence>
<dbReference type="InterPro" id="IPR038404">
    <property type="entry name" value="TRAP_DctP_sf"/>
</dbReference>
<dbReference type="NCBIfam" id="NF037995">
    <property type="entry name" value="TRAP_S1"/>
    <property type="match status" value="1"/>
</dbReference>
<feature type="signal peptide" evidence="2">
    <location>
        <begin position="1"/>
        <end position="24"/>
    </location>
</feature>
<dbReference type="Proteomes" id="UP000199598">
    <property type="component" value="Unassembled WGS sequence"/>
</dbReference>
<dbReference type="InterPro" id="IPR018389">
    <property type="entry name" value="DctP_fam"/>
</dbReference>
<dbReference type="Gene3D" id="3.40.190.170">
    <property type="entry name" value="Bacterial extracellular solute-binding protein, family 7"/>
    <property type="match status" value="1"/>
</dbReference>
<evidence type="ECO:0000256" key="2">
    <source>
        <dbReference type="SAM" id="SignalP"/>
    </source>
</evidence>
<dbReference type="CDD" id="cd13665">
    <property type="entry name" value="PBP2_TRAP_Dctp3_4"/>
    <property type="match status" value="1"/>
</dbReference>
<protein>
    <submittedName>
        <fullName evidence="3">TRAP-type C4-dicarboxylate transport system, substrate-binding protein</fullName>
    </submittedName>
</protein>
<keyword evidence="4" id="KW-1185">Reference proteome</keyword>
<proteinExistence type="predicted"/>
<accession>A0A1I4B268</accession>
<dbReference type="Pfam" id="PF03480">
    <property type="entry name" value="DctP"/>
    <property type="match status" value="1"/>
</dbReference>
<organism evidence="3 4">
    <name type="scientific">Pseudovibrio ascidiaceicola</name>
    <dbReference type="NCBI Taxonomy" id="285279"/>
    <lineage>
        <taxon>Bacteria</taxon>
        <taxon>Pseudomonadati</taxon>
        <taxon>Pseudomonadota</taxon>
        <taxon>Alphaproteobacteria</taxon>
        <taxon>Hyphomicrobiales</taxon>
        <taxon>Stappiaceae</taxon>
        <taxon>Pseudovibrio</taxon>
    </lineage>
</organism>
<gene>
    <name evidence="3" type="ORF">SAMN04488518_10739</name>
</gene>
<dbReference type="EMBL" id="FOSK01000007">
    <property type="protein sequence ID" value="SFK61999.1"/>
    <property type="molecule type" value="Genomic_DNA"/>
</dbReference>
<reference evidence="3 4" key="1">
    <citation type="submission" date="2016-10" db="EMBL/GenBank/DDBJ databases">
        <authorList>
            <person name="Varghese N."/>
            <person name="Submissions S."/>
        </authorList>
    </citation>
    <scope>NUCLEOTIDE SEQUENCE [LARGE SCALE GENOMIC DNA]</scope>
    <source>
        <strain evidence="3 4">DSM 16392</strain>
    </source>
</reference>